<dbReference type="RefSeq" id="WP_067313738.1">
    <property type="nucleotide sequence ID" value="NZ_LRMV01000169.1"/>
</dbReference>
<dbReference type="InterPro" id="IPR041581">
    <property type="entry name" value="Glyoxalase_6"/>
</dbReference>
<accession>A0A109IGQ1</accession>
<evidence type="ECO:0000259" key="1">
    <source>
        <dbReference type="Pfam" id="PF18029"/>
    </source>
</evidence>
<name>A0A109IGQ1_9ACTN</name>
<proteinExistence type="predicted"/>
<dbReference type="PANTHER" id="PTHR35908:SF1">
    <property type="entry name" value="CONSERVED PROTEIN"/>
    <property type="match status" value="1"/>
</dbReference>
<evidence type="ECO:0000313" key="3">
    <source>
        <dbReference type="Proteomes" id="UP000198226"/>
    </source>
</evidence>
<organism evidence="2 3">
    <name type="scientific">Micromonospora rifamycinica</name>
    <dbReference type="NCBI Taxonomy" id="291594"/>
    <lineage>
        <taxon>Bacteria</taxon>
        <taxon>Bacillati</taxon>
        <taxon>Actinomycetota</taxon>
        <taxon>Actinomycetes</taxon>
        <taxon>Micromonosporales</taxon>
        <taxon>Micromonosporaceae</taxon>
        <taxon>Micromonospora</taxon>
    </lineage>
</organism>
<dbReference type="EMBL" id="LT607752">
    <property type="protein sequence ID" value="SCG52719.1"/>
    <property type="molecule type" value="Genomic_DNA"/>
</dbReference>
<dbReference type="Gene3D" id="3.10.180.10">
    <property type="entry name" value="2,3-Dihydroxybiphenyl 1,2-Dioxygenase, domain 1"/>
    <property type="match status" value="1"/>
</dbReference>
<dbReference type="CDD" id="cd06587">
    <property type="entry name" value="VOC"/>
    <property type="match status" value="1"/>
</dbReference>
<dbReference type="Pfam" id="PF18029">
    <property type="entry name" value="Glyoxalase_6"/>
    <property type="match status" value="1"/>
</dbReference>
<dbReference type="AlphaFoldDB" id="A0A109IGQ1"/>
<dbReference type="OrthoDB" id="3212826at2"/>
<reference evidence="3" key="1">
    <citation type="submission" date="2016-06" db="EMBL/GenBank/DDBJ databases">
        <authorList>
            <person name="Varghese N."/>
            <person name="Submissions Spin"/>
        </authorList>
    </citation>
    <scope>NUCLEOTIDE SEQUENCE [LARGE SCALE GENOMIC DNA]</scope>
    <source>
        <strain evidence="3">DSM 44983</strain>
    </source>
</reference>
<dbReference type="PANTHER" id="PTHR35908">
    <property type="entry name" value="HYPOTHETICAL FUSION PROTEIN"/>
    <property type="match status" value="1"/>
</dbReference>
<gene>
    <name evidence="2" type="ORF">GA0070623_2069</name>
</gene>
<keyword evidence="3" id="KW-1185">Reference proteome</keyword>
<feature type="domain" description="Glyoxalase-like" evidence="1">
    <location>
        <begin position="8"/>
        <end position="117"/>
    </location>
</feature>
<dbReference type="InterPro" id="IPR029068">
    <property type="entry name" value="Glyas_Bleomycin-R_OHBP_Dase"/>
</dbReference>
<sequence length="128" mass="14077">MSVRIHNISIDCRDTYALSGFWAQVFGCPRQPDDLPGDPEAMLLPEGGPEVLFLAVPEGKTVKNRLHLDLEPVDRTRDEEVERLLAVGAVHIDDQRRPDGTGWVVLADPEGNEFCVLRSAAERAATTG</sequence>
<protein>
    <submittedName>
        <fullName evidence="2">Glyoxalase-like domain-containing protein</fullName>
    </submittedName>
</protein>
<dbReference type="Proteomes" id="UP000198226">
    <property type="component" value="Chromosome I"/>
</dbReference>
<dbReference type="SUPFAM" id="SSF54593">
    <property type="entry name" value="Glyoxalase/Bleomycin resistance protein/Dihydroxybiphenyl dioxygenase"/>
    <property type="match status" value="1"/>
</dbReference>
<evidence type="ECO:0000313" key="2">
    <source>
        <dbReference type="EMBL" id="SCG52719.1"/>
    </source>
</evidence>